<organism evidence="3 4">
    <name type="scientific">Saccharibacillus endophyticus</name>
    <dbReference type="NCBI Taxonomy" id="2060666"/>
    <lineage>
        <taxon>Bacteria</taxon>
        <taxon>Bacillati</taxon>
        <taxon>Bacillota</taxon>
        <taxon>Bacilli</taxon>
        <taxon>Bacillales</taxon>
        <taxon>Paenibacillaceae</taxon>
        <taxon>Saccharibacillus</taxon>
    </lineage>
</organism>
<dbReference type="Proteomes" id="UP000605427">
    <property type="component" value="Unassembled WGS sequence"/>
</dbReference>
<proteinExistence type="predicted"/>
<evidence type="ECO:0000256" key="2">
    <source>
        <dbReference type="PROSITE-ProRule" id="PRU00514"/>
    </source>
</evidence>
<comment type="caution">
    <text evidence="3">The sequence shown here is derived from an EMBL/GenBank/DDBJ whole genome shotgun (WGS) entry which is preliminary data.</text>
</comment>
<dbReference type="Gene3D" id="3.30.1330.40">
    <property type="entry name" value="RutC-like"/>
    <property type="match status" value="1"/>
</dbReference>
<dbReference type="SUPFAM" id="SSF55298">
    <property type="entry name" value="YjgF-like"/>
    <property type="match status" value="1"/>
</dbReference>
<keyword evidence="4" id="KW-1185">Reference proteome</keyword>
<accession>A0ABQ1ZQS7</accession>
<dbReference type="PROSITE" id="PS51167">
    <property type="entry name" value="CHORISMATE_MUT_1"/>
    <property type="match status" value="1"/>
</dbReference>
<evidence type="ECO:0000313" key="4">
    <source>
        <dbReference type="Proteomes" id="UP000605427"/>
    </source>
</evidence>
<dbReference type="EMBL" id="BMDD01000001">
    <property type="protein sequence ID" value="GGH72181.1"/>
    <property type="molecule type" value="Genomic_DNA"/>
</dbReference>
<sequence>MIYNRGIRGATTVEHNDRDEIYAATEALVAEMIERNAIDPETVSNVWITVTHDLDAAFPAVAVRKRAGWDFVPLMCALEVPVEGSLPRCIRLMIQVNTEKNQREIRHVYQQGATVLRPDLAGQK</sequence>
<dbReference type="PANTHER" id="PTHR21164">
    <property type="entry name" value="CHORISMATE MUTASE"/>
    <property type="match status" value="1"/>
</dbReference>
<dbReference type="CDD" id="cd02185">
    <property type="entry name" value="AroH"/>
    <property type="match status" value="1"/>
</dbReference>
<dbReference type="PIRSF" id="PIRSF005965">
    <property type="entry name" value="Chor_mut_AroH"/>
    <property type="match status" value="1"/>
</dbReference>
<dbReference type="PANTHER" id="PTHR21164:SF0">
    <property type="entry name" value="CHORISMATE MUTASE AROH"/>
    <property type="match status" value="1"/>
</dbReference>
<dbReference type="EC" id="5.4.99.5" evidence="1 2"/>
<reference evidence="4" key="1">
    <citation type="journal article" date="2019" name="Int. J. Syst. Evol. Microbiol.">
        <title>The Global Catalogue of Microorganisms (GCM) 10K type strain sequencing project: providing services to taxonomists for standard genome sequencing and annotation.</title>
        <authorList>
            <consortium name="The Broad Institute Genomics Platform"/>
            <consortium name="The Broad Institute Genome Sequencing Center for Infectious Disease"/>
            <person name="Wu L."/>
            <person name="Ma J."/>
        </authorList>
    </citation>
    <scope>NUCLEOTIDE SEQUENCE [LARGE SCALE GENOMIC DNA]</scope>
    <source>
        <strain evidence="4">CCM 8702</strain>
    </source>
</reference>
<dbReference type="NCBIfam" id="TIGR01796">
    <property type="entry name" value="CM_mono_aroH"/>
    <property type="match status" value="1"/>
</dbReference>
<name>A0ABQ1ZQS7_9BACL</name>
<protein>
    <recommendedName>
        <fullName evidence="1 2">chorismate mutase</fullName>
        <ecNumber evidence="1 2">5.4.99.5</ecNumber>
    </recommendedName>
</protein>
<comment type="catalytic activity">
    <reaction evidence="2">
        <text>chorismate = prephenate</text>
        <dbReference type="Rhea" id="RHEA:13897"/>
        <dbReference type="ChEBI" id="CHEBI:29748"/>
        <dbReference type="ChEBI" id="CHEBI:29934"/>
        <dbReference type="EC" id="5.4.99.5"/>
    </reaction>
</comment>
<keyword evidence="2" id="KW-0413">Isomerase</keyword>
<evidence type="ECO:0000256" key="1">
    <source>
        <dbReference type="NCBIfam" id="TIGR01796"/>
    </source>
</evidence>
<gene>
    <name evidence="3" type="ORF">GCM10007362_10030</name>
</gene>
<dbReference type="Pfam" id="PF07736">
    <property type="entry name" value="CM_1"/>
    <property type="match status" value="1"/>
</dbReference>
<evidence type="ECO:0000313" key="3">
    <source>
        <dbReference type="EMBL" id="GGH72181.1"/>
    </source>
</evidence>
<keyword evidence="2" id="KW-0057">Aromatic amino acid biosynthesis</keyword>
<dbReference type="InterPro" id="IPR035959">
    <property type="entry name" value="RutC-like_sf"/>
</dbReference>
<dbReference type="InterPro" id="IPR008243">
    <property type="entry name" value="Chorismate_mutase_AroH"/>
</dbReference>
<keyword evidence="2" id="KW-0028">Amino-acid biosynthesis</keyword>